<name>A0ABN2SDC5_9PSEU</name>
<gene>
    <name evidence="2" type="ORF">GCM10009754_72560</name>
</gene>
<sequence>MTETGVGRRAFLGSTMLGAAAVTAVHAATPAAAEPAAIGRRRRFRLGVNYTPSARWFHHWQDWHTDEIRRDLDDIARLGLDHIRIMLLWSEFQPEPRLVSREKLDRLALLLDLADDAGLDVEPTVFNGHISARYWTPNWLQAKPAPVNWFTDPAALEAQHAFLRALAGAIGRHRRFMGFDLSNEPYYYWDSFAGFELTPAQADHWYTVLAATAGEVAPGKANTVGCDSAPWDATGDRYFTRKALATAGAITAIHPWTSFKLILKTDPLGPLATHNAERLVQLMQAYGEPGRPCWVQEDGAAPSLHFSDATRPLLGEWMKRSIRNAASSAHLLGFTWWCSHDVSETLVPKLNPLEYDLGLYTNDRKLKPAGKALRELAAEFDRTPPRPEPRATGIVVPDAAPGKGTDLFFALAGKGTRAALVLESRAGDAAHLKARGITTLVRP</sequence>
<feature type="signal peptide" evidence="1">
    <location>
        <begin position="1"/>
        <end position="27"/>
    </location>
</feature>
<dbReference type="SUPFAM" id="SSF51445">
    <property type="entry name" value="(Trans)glycosidases"/>
    <property type="match status" value="1"/>
</dbReference>
<comment type="caution">
    <text evidence="2">The sequence shown here is derived from an EMBL/GenBank/DDBJ whole genome shotgun (WGS) entry which is preliminary data.</text>
</comment>
<feature type="chain" id="PRO_5045040893" evidence="1">
    <location>
        <begin position="28"/>
        <end position="443"/>
    </location>
</feature>
<accession>A0ABN2SDC5</accession>
<dbReference type="EMBL" id="BAAANN010000040">
    <property type="protein sequence ID" value="GAA1984621.1"/>
    <property type="molecule type" value="Genomic_DNA"/>
</dbReference>
<keyword evidence="3" id="KW-1185">Reference proteome</keyword>
<dbReference type="Proteomes" id="UP001501116">
    <property type="component" value="Unassembled WGS sequence"/>
</dbReference>
<evidence type="ECO:0000313" key="2">
    <source>
        <dbReference type="EMBL" id="GAA1984621.1"/>
    </source>
</evidence>
<organism evidence="2 3">
    <name type="scientific">Amycolatopsis minnesotensis</name>
    <dbReference type="NCBI Taxonomy" id="337894"/>
    <lineage>
        <taxon>Bacteria</taxon>
        <taxon>Bacillati</taxon>
        <taxon>Actinomycetota</taxon>
        <taxon>Actinomycetes</taxon>
        <taxon>Pseudonocardiales</taxon>
        <taxon>Pseudonocardiaceae</taxon>
        <taxon>Amycolatopsis</taxon>
    </lineage>
</organism>
<keyword evidence="1" id="KW-0732">Signal</keyword>
<dbReference type="InterPro" id="IPR017853">
    <property type="entry name" value="GH"/>
</dbReference>
<reference evidence="2 3" key="1">
    <citation type="journal article" date="2019" name="Int. J. Syst. Evol. Microbiol.">
        <title>The Global Catalogue of Microorganisms (GCM) 10K type strain sequencing project: providing services to taxonomists for standard genome sequencing and annotation.</title>
        <authorList>
            <consortium name="The Broad Institute Genomics Platform"/>
            <consortium name="The Broad Institute Genome Sequencing Center for Infectious Disease"/>
            <person name="Wu L."/>
            <person name="Ma J."/>
        </authorList>
    </citation>
    <scope>NUCLEOTIDE SEQUENCE [LARGE SCALE GENOMIC DNA]</scope>
    <source>
        <strain evidence="2 3">JCM 14545</strain>
    </source>
</reference>
<evidence type="ECO:0000256" key="1">
    <source>
        <dbReference type="SAM" id="SignalP"/>
    </source>
</evidence>
<dbReference type="PROSITE" id="PS51318">
    <property type="entry name" value="TAT"/>
    <property type="match status" value="1"/>
</dbReference>
<protein>
    <submittedName>
        <fullName evidence="2">Cellulase family glycosylhydrolase</fullName>
    </submittedName>
</protein>
<dbReference type="Gene3D" id="3.20.20.80">
    <property type="entry name" value="Glycosidases"/>
    <property type="match status" value="1"/>
</dbReference>
<dbReference type="InterPro" id="IPR006311">
    <property type="entry name" value="TAT_signal"/>
</dbReference>
<evidence type="ECO:0000313" key="3">
    <source>
        <dbReference type="Proteomes" id="UP001501116"/>
    </source>
</evidence>
<proteinExistence type="predicted"/>